<sequence length="266" mass="29290">MWRARLGQYILNLSRCWDQAKQSRDVIIFDQGYVRVIGSLAMFNETADNVTLAKALSLAPVADFTLRVVVPQTIVETRLLQRMEHEPPAERIFEADLDTNLRAFGVFQTINDILVQSNRKIIPIETLSNQSSLESIQSVEQKIISKSLQTGGGPTAKRGQGHERLDADASDIDHRSDPKSTRVSAASTAPADIVLPYNEDMGRSFGYASIFALLIYIGGAGLTSLGAAVDCAVARFALQRSLAAATLFGMIRRFDLFLFRYCSQGT</sequence>
<name>A0AB36R9F7_9HYPH</name>
<evidence type="ECO:0000313" key="4">
    <source>
        <dbReference type="Proteomes" id="UP000216215"/>
    </source>
</evidence>
<feature type="compositionally biased region" description="Basic and acidic residues" evidence="1">
    <location>
        <begin position="160"/>
        <end position="180"/>
    </location>
</feature>
<keyword evidence="2" id="KW-0472">Membrane</keyword>
<feature type="transmembrane region" description="Helical" evidence="2">
    <location>
        <begin position="205"/>
        <end position="226"/>
    </location>
</feature>
<feature type="region of interest" description="Disordered" evidence="1">
    <location>
        <begin position="147"/>
        <end position="184"/>
    </location>
</feature>
<accession>A0AB36R9F7</accession>
<dbReference type="AlphaFoldDB" id="A0AB36R9F7"/>
<organism evidence="3 4">
    <name type="scientific">Mesorhizobium mediterraneum</name>
    <dbReference type="NCBI Taxonomy" id="43617"/>
    <lineage>
        <taxon>Bacteria</taxon>
        <taxon>Pseudomonadati</taxon>
        <taxon>Pseudomonadota</taxon>
        <taxon>Alphaproteobacteria</taxon>
        <taxon>Hyphomicrobiales</taxon>
        <taxon>Phyllobacteriaceae</taxon>
        <taxon>Mesorhizobium</taxon>
    </lineage>
</organism>
<proteinExistence type="predicted"/>
<dbReference type="Proteomes" id="UP000216215">
    <property type="component" value="Unassembled WGS sequence"/>
</dbReference>
<gene>
    <name evidence="3" type="ORF">CIT25_14295</name>
</gene>
<dbReference type="EMBL" id="NPKI01000017">
    <property type="protein sequence ID" value="PAQ01252.1"/>
    <property type="molecule type" value="Genomic_DNA"/>
</dbReference>
<evidence type="ECO:0000256" key="2">
    <source>
        <dbReference type="SAM" id="Phobius"/>
    </source>
</evidence>
<evidence type="ECO:0000256" key="1">
    <source>
        <dbReference type="SAM" id="MobiDB-lite"/>
    </source>
</evidence>
<keyword evidence="2" id="KW-1133">Transmembrane helix</keyword>
<evidence type="ECO:0000313" key="3">
    <source>
        <dbReference type="EMBL" id="PAQ01252.1"/>
    </source>
</evidence>
<comment type="caution">
    <text evidence="3">The sequence shown here is derived from an EMBL/GenBank/DDBJ whole genome shotgun (WGS) entry which is preliminary data.</text>
</comment>
<protein>
    <submittedName>
        <fullName evidence="3">Uncharacterized protein</fullName>
    </submittedName>
</protein>
<reference evidence="4" key="1">
    <citation type="submission" date="2017-08" db="EMBL/GenBank/DDBJ databases">
        <title>Mesorhizobium wenxinae sp. nov., a novel rhizobial species isolated from root nodules of chickpea (Cicer arietinum L.).</title>
        <authorList>
            <person name="Zhang J."/>
        </authorList>
    </citation>
    <scope>NUCLEOTIDE SEQUENCE [LARGE SCALE GENOMIC DNA]</scope>
    <source>
        <strain evidence="4">USDA 3392</strain>
    </source>
</reference>
<keyword evidence="4" id="KW-1185">Reference proteome</keyword>
<keyword evidence="2" id="KW-0812">Transmembrane</keyword>